<sequence>MKKDSTPANAERRAIPASNLAVTILLVVLLAAVLGVVVGFGTMGVLGIADLLQEHIWEKFFFDASGPLHMVAPLILCLIGGVAIGLWTRKCGYTLDTMGEVIADYKRDGGYRVPNWGESLILFILPIAFGGAVGPEAGISGFAAAGLSGLSNSVRRAGRGALSKPKHPVTAAFTALLASSDDSTATADASATTGGSTANTASKDAKDPTDPTTSAQTSSSGGHESKISETYDIPHPRLLRTIVWAIAGLGFAGGCALVVRILGHFAAIARFDTLDFSSLSGTSIAVAVLALFVGWACAAMGDLFNAWSKKLMAHVGPDPLPRAIICGIALGAVACFMPGVLFSGQTGTEDMMHEWTSWAPIMLVLLVVLKLFLTKLCVAADWVGGEFFPTIFCGVCLGYALALWFGVDPILVVCVTTASLVSAWTRKPLLATAVLALCFPPLDLIIVLAAAYLVSALQTLTHKVTVRLTRKQTA</sequence>
<reference evidence="7 8" key="1">
    <citation type="submission" date="2019-09" db="EMBL/GenBank/DDBJ databases">
        <title>Bifidobacterium canis sp. nov., isolated from the digestive tract of German Shepherd dog puppy.</title>
        <authorList>
            <person name="Bunesova V."/>
        </authorList>
    </citation>
    <scope>NUCLEOTIDE SEQUENCE [LARGE SCALE GENOMIC DNA]</scope>
    <source>
        <strain evidence="7 8">GSD1FS</strain>
    </source>
</reference>
<evidence type="ECO:0000256" key="4">
    <source>
        <dbReference type="ARBA" id="ARBA00023136"/>
    </source>
</evidence>
<dbReference type="Pfam" id="PF00654">
    <property type="entry name" value="Voltage_CLC"/>
    <property type="match status" value="1"/>
</dbReference>
<feature type="transmembrane region" description="Helical" evidence="6">
    <location>
        <begin position="68"/>
        <end position="88"/>
    </location>
</feature>
<dbReference type="PANTHER" id="PTHR43427:SF12">
    <property type="entry name" value="CHLORIDE TRANSPORTER"/>
    <property type="match status" value="1"/>
</dbReference>
<dbReference type="InterPro" id="IPR014743">
    <property type="entry name" value="Cl-channel_core"/>
</dbReference>
<comment type="subcellular location">
    <subcellularLocation>
        <location evidence="1">Membrane</location>
        <topology evidence="1">Multi-pass membrane protein</topology>
    </subcellularLocation>
</comment>
<dbReference type="GO" id="GO:0016020">
    <property type="term" value="C:membrane"/>
    <property type="evidence" value="ECO:0007669"/>
    <property type="project" value="UniProtKB-SubCell"/>
</dbReference>
<evidence type="ECO:0000256" key="1">
    <source>
        <dbReference type="ARBA" id="ARBA00004141"/>
    </source>
</evidence>
<feature type="transmembrane region" description="Helical" evidence="6">
    <location>
        <begin position="242"/>
        <end position="263"/>
    </location>
</feature>
<accession>A0A7K1J4A7</accession>
<comment type="caution">
    <text evidence="7">The sequence shown here is derived from an EMBL/GenBank/DDBJ whole genome shotgun (WGS) entry which is preliminary data.</text>
</comment>
<dbReference type="InterPro" id="IPR050368">
    <property type="entry name" value="ClC-type_chloride_channel"/>
</dbReference>
<dbReference type="InterPro" id="IPR001807">
    <property type="entry name" value="ClC"/>
</dbReference>
<dbReference type="Gene3D" id="1.10.3080.10">
    <property type="entry name" value="Clc chloride channel"/>
    <property type="match status" value="1"/>
</dbReference>
<dbReference type="EMBL" id="WNLP01000002">
    <property type="protein sequence ID" value="MUH59285.1"/>
    <property type="molecule type" value="Genomic_DNA"/>
</dbReference>
<keyword evidence="8" id="KW-1185">Reference proteome</keyword>
<dbReference type="PANTHER" id="PTHR43427">
    <property type="entry name" value="CHLORIDE CHANNEL PROTEIN CLC-E"/>
    <property type="match status" value="1"/>
</dbReference>
<dbReference type="Proteomes" id="UP000487882">
    <property type="component" value="Unassembled WGS sequence"/>
</dbReference>
<evidence type="ECO:0000256" key="2">
    <source>
        <dbReference type="ARBA" id="ARBA00022692"/>
    </source>
</evidence>
<keyword evidence="2 6" id="KW-0812">Transmembrane</keyword>
<name>A0A7K1J4A7_9BIFI</name>
<dbReference type="GO" id="GO:0015108">
    <property type="term" value="F:chloride transmembrane transporter activity"/>
    <property type="evidence" value="ECO:0007669"/>
    <property type="project" value="InterPro"/>
</dbReference>
<evidence type="ECO:0000256" key="3">
    <source>
        <dbReference type="ARBA" id="ARBA00022989"/>
    </source>
</evidence>
<evidence type="ECO:0000313" key="7">
    <source>
        <dbReference type="EMBL" id="MUH59285.1"/>
    </source>
</evidence>
<organism evidence="7 8">
    <name type="scientific">Bifidobacterium canis</name>
    <dbReference type="NCBI Taxonomy" id="2610880"/>
    <lineage>
        <taxon>Bacteria</taxon>
        <taxon>Bacillati</taxon>
        <taxon>Actinomycetota</taxon>
        <taxon>Actinomycetes</taxon>
        <taxon>Bifidobacteriales</taxon>
        <taxon>Bifidobacteriaceae</taxon>
        <taxon>Bifidobacterium</taxon>
    </lineage>
</organism>
<feature type="compositionally biased region" description="Low complexity" evidence="5">
    <location>
        <begin position="187"/>
        <end position="202"/>
    </location>
</feature>
<dbReference type="RefSeq" id="WP_155588294.1">
    <property type="nucleotide sequence ID" value="NZ_WNLP01000002.1"/>
</dbReference>
<proteinExistence type="predicted"/>
<feature type="compositionally biased region" description="Polar residues" evidence="5">
    <location>
        <begin position="210"/>
        <end position="222"/>
    </location>
</feature>
<evidence type="ECO:0000313" key="8">
    <source>
        <dbReference type="Proteomes" id="UP000487882"/>
    </source>
</evidence>
<feature type="region of interest" description="Disordered" evidence="5">
    <location>
        <begin position="187"/>
        <end position="228"/>
    </location>
</feature>
<feature type="transmembrane region" description="Helical" evidence="6">
    <location>
        <begin position="324"/>
        <end position="343"/>
    </location>
</feature>
<dbReference type="SUPFAM" id="SSF81340">
    <property type="entry name" value="Clc chloride channel"/>
    <property type="match status" value="2"/>
</dbReference>
<feature type="transmembrane region" description="Helical" evidence="6">
    <location>
        <begin position="20"/>
        <end position="48"/>
    </location>
</feature>
<feature type="transmembrane region" description="Helical" evidence="6">
    <location>
        <begin position="355"/>
        <end position="373"/>
    </location>
</feature>
<evidence type="ECO:0000256" key="6">
    <source>
        <dbReference type="SAM" id="Phobius"/>
    </source>
</evidence>
<gene>
    <name evidence="7" type="ORF">GSD1FS_0602</name>
</gene>
<protein>
    <submittedName>
        <fullName evidence="7">Voltage-gated chloride channel</fullName>
    </submittedName>
</protein>
<keyword evidence="3 6" id="KW-1133">Transmembrane helix</keyword>
<feature type="transmembrane region" description="Helical" evidence="6">
    <location>
        <begin position="429"/>
        <end position="454"/>
    </location>
</feature>
<keyword evidence="4 6" id="KW-0472">Membrane</keyword>
<feature type="transmembrane region" description="Helical" evidence="6">
    <location>
        <begin position="283"/>
        <end position="304"/>
    </location>
</feature>
<feature type="transmembrane region" description="Helical" evidence="6">
    <location>
        <begin position="385"/>
        <end position="407"/>
    </location>
</feature>
<dbReference type="AlphaFoldDB" id="A0A7K1J4A7"/>
<evidence type="ECO:0000256" key="5">
    <source>
        <dbReference type="SAM" id="MobiDB-lite"/>
    </source>
</evidence>